<evidence type="ECO:0000259" key="7">
    <source>
        <dbReference type="SMART" id="SM01340"/>
    </source>
</evidence>
<dbReference type="InterPro" id="IPR042121">
    <property type="entry name" value="MutL_C_regsub"/>
</dbReference>
<dbReference type="CDD" id="cd16926">
    <property type="entry name" value="HATPase_MutL-MLH-PMS-like"/>
    <property type="match status" value="1"/>
</dbReference>
<keyword evidence="2 4" id="KW-0227">DNA damage</keyword>
<dbReference type="Pfam" id="PF13589">
    <property type="entry name" value="HATPase_c_3"/>
    <property type="match status" value="1"/>
</dbReference>
<feature type="region of interest" description="Disordered" evidence="5">
    <location>
        <begin position="426"/>
        <end position="460"/>
    </location>
</feature>
<organism evidence="8 9">
    <name type="scientific">Paenibacillus alba</name>
    <dbReference type="NCBI Taxonomy" id="1197127"/>
    <lineage>
        <taxon>Bacteria</taxon>
        <taxon>Bacillati</taxon>
        <taxon>Bacillota</taxon>
        <taxon>Bacilli</taxon>
        <taxon>Bacillales</taxon>
        <taxon>Paenibacillaceae</taxon>
        <taxon>Paenibacillus</taxon>
    </lineage>
</organism>
<gene>
    <name evidence="4 8" type="primary">mutL</name>
    <name evidence="8" type="ORF">P4I72_14525</name>
</gene>
<comment type="caution">
    <text evidence="8">The sequence shown here is derived from an EMBL/GenBank/DDBJ whole genome shotgun (WGS) entry which is preliminary data.</text>
</comment>
<dbReference type="InterPro" id="IPR020568">
    <property type="entry name" value="Ribosomal_Su5_D2-typ_SF"/>
</dbReference>
<dbReference type="InterPro" id="IPR014762">
    <property type="entry name" value="DNA_mismatch_repair_CS"/>
</dbReference>
<dbReference type="InterPro" id="IPR038973">
    <property type="entry name" value="MutL/Mlh/Pms-like"/>
</dbReference>
<evidence type="ECO:0000256" key="4">
    <source>
        <dbReference type="HAMAP-Rule" id="MF_00149"/>
    </source>
</evidence>
<dbReference type="Pfam" id="PF08676">
    <property type="entry name" value="MutL_C"/>
    <property type="match status" value="1"/>
</dbReference>
<dbReference type="InterPro" id="IPR036890">
    <property type="entry name" value="HATPase_C_sf"/>
</dbReference>
<keyword evidence="3 4" id="KW-0234">DNA repair</keyword>
<proteinExistence type="inferred from homology"/>
<dbReference type="HAMAP" id="MF_00149">
    <property type="entry name" value="DNA_mis_repair"/>
    <property type="match status" value="1"/>
</dbReference>
<accession>A0ABU6G3V7</accession>
<comment type="similarity">
    <text evidence="1 4">Belongs to the DNA mismatch repair MutL/HexB family.</text>
</comment>
<keyword evidence="8" id="KW-0255">Endonuclease</keyword>
<keyword evidence="8" id="KW-0378">Hydrolase</keyword>
<evidence type="ECO:0000259" key="6">
    <source>
        <dbReference type="SMART" id="SM00853"/>
    </source>
</evidence>
<dbReference type="Gene3D" id="3.30.1540.20">
    <property type="entry name" value="MutL, C-terminal domain, dimerisation subdomain"/>
    <property type="match status" value="1"/>
</dbReference>
<dbReference type="PANTHER" id="PTHR10073">
    <property type="entry name" value="DNA MISMATCH REPAIR PROTEIN MLH, PMS, MUTL"/>
    <property type="match status" value="1"/>
</dbReference>
<dbReference type="SMART" id="SM00853">
    <property type="entry name" value="MutL_C"/>
    <property type="match status" value="1"/>
</dbReference>
<dbReference type="InterPro" id="IPR002099">
    <property type="entry name" value="MutL/Mlh/PMS"/>
</dbReference>
<keyword evidence="9" id="KW-1185">Reference proteome</keyword>
<dbReference type="PANTHER" id="PTHR10073:SF12">
    <property type="entry name" value="DNA MISMATCH REPAIR PROTEIN MLH1"/>
    <property type="match status" value="1"/>
</dbReference>
<keyword evidence="8" id="KW-0540">Nuclease</keyword>
<evidence type="ECO:0000256" key="3">
    <source>
        <dbReference type="ARBA" id="ARBA00023204"/>
    </source>
</evidence>
<dbReference type="Pfam" id="PF01119">
    <property type="entry name" value="DNA_mis_repair"/>
    <property type="match status" value="1"/>
</dbReference>
<dbReference type="Proteomes" id="UP001338137">
    <property type="component" value="Unassembled WGS sequence"/>
</dbReference>
<evidence type="ECO:0000256" key="1">
    <source>
        <dbReference type="ARBA" id="ARBA00006082"/>
    </source>
</evidence>
<reference evidence="8 9" key="1">
    <citation type="submission" date="2023-03" db="EMBL/GenBank/DDBJ databases">
        <title>Bacillus Genome Sequencing.</title>
        <authorList>
            <person name="Dunlap C."/>
        </authorList>
    </citation>
    <scope>NUCLEOTIDE SEQUENCE [LARGE SCALE GENOMIC DNA]</scope>
    <source>
        <strain evidence="8 9">BD-533</strain>
    </source>
</reference>
<evidence type="ECO:0000256" key="5">
    <source>
        <dbReference type="SAM" id="MobiDB-lite"/>
    </source>
</evidence>
<dbReference type="SUPFAM" id="SSF55874">
    <property type="entry name" value="ATPase domain of HSP90 chaperone/DNA topoisomerase II/histidine kinase"/>
    <property type="match status" value="1"/>
</dbReference>
<dbReference type="CDD" id="cd00782">
    <property type="entry name" value="MutL_Trans"/>
    <property type="match status" value="1"/>
</dbReference>
<comment type="function">
    <text evidence="4">This protein is involved in the repair of mismatches in DNA. It is required for dam-dependent methyl-directed DNA mismatch repair. May act as a 'molecular matchmaker', a protein that promotes the formation of a stable complex between two or more DNA-binding proteins in an ATP-dependent manner without itself being part of a final effector complex.</text>
</comment>
<dbReference type="InterPro" id="IPR037198">
    <property type="entry name" value="MutL_C_sf"/>
</dbReference>
<dbReference type="Gene3D" id="3.30.230.10">
    <property type="match status" value="1"/>
</dbReference>
<evidence type="ECO:0000313" key="8">
    <source>
        <dbReference type="EMBL" id="MEC0228344.1"/>
    </source>
</evidence>
<feature type="domain" description="MutL C-terminal dimerisation" evidence="6">
    <location>
        <begin position="489"/>
        <end position="632"/>
    </location>
</feature>
<sequence>MGKIQLLSEHIANQIAAGEVVERPSSVVKELVENSVDAESTRIDVTIEEGGLQLIRVSDNGSGMALEDCELAFQRHATSKIATSKDLFSIRTLGFRGEALPSIASVSKLECVTSSTTDGLGRKVHIEGGTIRSVEETAASRGTEVTVRDLFYNTPARLKYMKTIQTELGHISDYLYRLALAHPGIAFSLKHNGNVLLQTLGNGDLLQVIAGIYGTAIGKQMLPIQVESLDYTISGFVAKPEMTRANRGGVSTIVNGRYVRNFALNQALLQGYHTLLPINRFPVAVLQIGMDPSLVDVNVHPSKLEVRFSKEAELTALIEAEVKRLFGRQVLIPQGVKPAAPKGAYVQEQLDLARTLEPAPAPKQQSFTPTEMSIHNAGQQRESKAQGFAEAPPQIKEILAPYRSDSGKTNEVPAWTPTVESIKSTFTPAASSPVRAQSTSNNAYTPPSGNPRSASIQQQRRTNEAFMDLLPSTTDSETPKLPAFPRLDPIGQMHGTYLVAQNEEGLFLIDQHAAHERINYEYYYERFGNPAEASQELLVPITLEFTPSEAGLIADKLSLFEQAGVFMEAFGGNTFLVRAHPHWFPSGEEKGIVEEMCEWVLSEKKAVDIAKLREKAAIMCSCKASIKANQGLSVLEMETLIDRLASCRNPYTCPHGRPIVVSFTTYELEKMFKRVM</sequence>
<dbReference type="InterPro" id="IPR020667">
    <property type="entry name" value="DNA_mismatch_repair_MutL"/>
</dbReference>
<dbReference type="InterPro" id="IPR013507">
    <property type="entry name" value="DNA_mismatch_S5_2-like"/>
</dbReference>
<dbReference type="EMBL" id="JARLKY010000031">
    <property type="protein sequence ID" value="MEC0228344.1"/>
    <property type="molecule type" value="Genomic_DNA"/>
</dbReference>
<feature type="domain" description="DNA mismatch repair protein S5" evidence="7">
    <location>
        <begin position="209"/>
        <end position="327"/>
    </location>
</feature>
<name>A0ABU6G3V7_9BACL</name>
<dbReference type="InterPro" id="IPR042120">
    <property type="entry name" value="MutL_C_dimsub"/>
</dbReference>
<evidence type="ECO:0000256" key="2">
    <source>
        <dbReference type="ARBA" id="ARBA00022763"/>
    </source>
</evidence>
<dbReference type="SMART" id="SM01340">
    <property type="entry name" value="DNA_mis_repair"/>
    <property type="match status" value="1"/>
</dbReference>
<dbReference type="Gene3D" id="3.30.565.10">
    <property type="entry name" value="Histidine kinase-like ATPase, C-terminal domain"/>
    <property type="match status" value="1"/>
</dbReference>
<dbReference type="GO" id="GO:0004519">
    <property type="term" value="F:endonuclease activity"/>
    <property type="evidence" value="ECO:0007669"/>
    <property type="project" value="UniProtKB-KW"/>
</dbReference>
<dbReference type="RefSeq" id="WP_326072599.1">
    <property type="nucleotide sequence ID" value="NZ_JARLKY010000031.1"/>
</dbReference>
<dbReference type="SUPFAM" id="SSF118116">
    <property type="entry name" value="DNA mismatch repair protein MutL"/>
    <property type="match status" value="1"/>
</dbReference>
<dbReference type="Gene3D" id="3.30.1370.100">
    <property type="entry name" value="MutL, C-terminal domain, regulatory subdomain"/>
    <property type="match status" value="1"/>
</dbReference>
<dbReference type="InterPro" id="IPR014790">
    <property type="entry name" value="MutL_C"/>
</dbReference>
<dbReference type="SUPFAM" id="SSF54211">
    <property type="entry name" value="Ribosomal protein S5 domain 2-like"/>
    <property type="match status" value="1"/>
</dbReference>
<dbReference type="PROSITE" id="PS00058">
    <property type="entry name" value="DNA_MISMATCH_REPAIR_1"/>
    <property type="match status" value="1"/>
</dbReference>
<evidence type="ECO:0000313" key="9">
    <source>
        <dbReference type="Proteomes" id="UP001338137"/>
    </source>
</evidence>
<dbReference type="NCBIfam" id="NF000950">
    <property type="entry name" value="PRK00095.1-3"/>
    <property type="match status" value="1"/>
</dbReference>
<dbReference type="InterPro" id="IPR014721">
    <property type="entry name" value="Ribsml_uS5_D2-typ_fold_subgr"/>
</dbReference>
<dbReference type="NCBIfam" id="TIGR00585">
    <property type="entry name" value="mutl"/>
    <property type="match status" value="1"/>
</dbReference>
<protein>
    <recommendedName>
        <fullName evidence="4">DNA mismatch repair protein MutL</fullName>
    </recommendedName>
</protein>